<feature type="domain" description="VOC" evidence="1">
    <location>
        <begin position="11"/>
        <end position="129"/>
    </location>
</feature>
<sequence length="266" mass="29935">MNNKNNYPQGIFCWAELCTHNWKDGKAFYTSLFEWGNDDQPIGEDEYYTMLQKQGDDIAAMYQMPKEQVDDSTPSYWLTYIAVDDVDTCAIKAQKLGAQIIAGPHNVMNAGRMLMLKDPTGAIVALWQGKEHIGCQRPCELGTPYWHEMATRDSEASRHFYCELLGWQSEIKPMEGMDYTLFLVAGKPVAGMLQMNNEWPEDVPPHWMIYFAVDNCDSYVNKAAILGGQVCVPATDIPDVGRFSVICDPQGAVFSMIESAMDDIKA</sequence>
<dbReference type="InterPro" id="IPR004360">
    <property type="entry name" value="Glyas_Fos-R_dOase_dom"/>
</dbReference>
<evidence type="ECO:0000313" key="3">
    <source>
        <dbReference type="Proteomes" id="UP000016534"/>
    </source>
</evidence>
<dbReference type="EMBL" id="AHCF02000043">
    <property type="protein sequence ID" value="ERG59458.1"/>
    <property type="molecule type" value="Genomic_DNA"/>
</dbReference>
<dbReference type="Proteomes" id="UP000016534">
    <property type="component" value="Unassembled WGS sequence"/>
</dbReference>
<dbReference type="Pfam" id="PF00903">
    <property type="entry name" value="Glyoxalase"/>
    <property type="match status" value="2"/>
</dbReference>
<evidence type="ECO:0000259" key="1">
    <source>
        <dbReference type="PROSITE" id="PS51819"/>
    </source>
</evidence>
<dbReference type="InterPro" id="IPR029068">
    <property type="entry name" value="Glyas_Bleomycin-R_OHBP_Dase"/>
</dbReference>
<reference evidence="2" key="1">
    <citation type="journal article" date="2012" name="J. Bacteriol.">
        <title>Genome sequences of type strains of seven species of the marine bacterium Pseudoalteromonas.</title>
        <authorList>
            <person name="Xie B.B."/>
            <person name="Shu Y.L."/>
            <person name="Qin Q.L."/>
            <person name="Rong J.C."/>
            <person name="Zhang X.Y."/>
            <person name="Chen X.L."/>
            <person name="Shi M."/>
            <person name="He H.L."/>
            <person name="Zhou B.C."/>
            <person name="Zhang Y.Z."/>
        </authorList>
    </citation>
    <scope>NUCLEOTIDE SEQUENCE [LARGE SCALE GENOMIC DNA]</scope>
    <source>
        <strain evidence="2">NCIMB 2128</strain>
    </source>
</reference>
<gene>
    <name evidence="2" type="ORF">PUND_17338</name>
</gene>
<dbReference type="SUPFAM" id="SSF54593">
    <property type="entry name" value="Glyoxalase/Bleomycin resistance protein/Dihydroxybiphenyl dioxygenase"/>
    <property type="match status" value="2"/>
</dbReference>
<feature type="domain" description="VOC" evidence="1">
    <location>
        <begin position="142"/>
        <end position="259"/>
    </location>
</feature>
<dbReference type="PROSITE" id="PS51819">
    <property type="entry name" value="VOC"/>
    <property type="match status" value="2"/>
</dbReference>
<dbReference type="CDD" id="cd07247">
    <property type="entry name" value="SgaA_N_like"/>
    <property type="match status" value="2"/>
</dbReference>
<organism evidence="2 3">
    <name type="scientific">Pseudoalteromonas undina</name>
    <dbReference type="NCBI Taxonomy" id="43660"/>
    <lineage>
        <taxon>Bacteria</taxon>
        <taxon>Pseudomonadati</taxon>
        <taxon>Pseudomonadota</taxon>
        <taxon>Gammaproteobacteria</taxon>
        <taxon>Alteromonadales</taxon>
        <taxon>Pseudoalteromonadaceae</taxon>
        <taxon>Pseudoalteromonas</taxon>
    </lineage>
</organism>
<dbReference type="PANTHER" id="PTHR33993">
    <property type="entry name" value="GLYOXALASE-RELATED"/>
    <property type="match status" value="1"/>
</dbReference>
<dbReference type="Gene3D" id="3.10.180.10">
    <property type="entry name" value="2,3-Dihydroxybiphenyl 1,2-Dioxygenase, domain 1"/>
    <property type="match status" value="2"/>
</dbReference>
<name>A0ABN0NDT8_9GAMM</name>
<comment type="caution">
    <text evidence="2">The sequence shown here is derived from an EMBL/GenBank/DDBJ whole genome shotgun (WGS) entry which is preliminary data.</text>
</comment>
<protein>
    <submittedName>
        <fullName evidence="2">Glyoxalase/bleomycin resistance protein/dioxygenase</fullName>
    </submittedName>
</protein>
<dbReference type="InterPro" id="IPR037523">
    <property type="entry name" value="VOC_core"/>
</dbReference>
<reference evidence="2" key="2">
    <citation type="submission" date="2013-04" db="EMBL/GenBank/DDBJ databases">
        <title>Genome sequence of Pseudoalteromonas undina.</title>
        <authorList>
            <person name="Xie B.-B."/>
            <person name="Rong J.-C."/>
            <person name="Qin Q.-L."/>
            <person name="Shu Y.-L."/>
            <person name="Zhang Y.-Z."/>
        </authorList>
    </citation>
    <scope>NUCLEOTIDE SEQUENCE</scope>
    <source>
        <strain evidence="2">NCIMB 2128</strain>
    </source>
</reference>
<dbReference type="PANTHER" id="PTHR33993:SF14">
    <property type="entry name" value="GB|AAF24581.1"/>
    <property type="match status" value="1"/>
</dbReference>
<evidence type="ECO:0000313" key="2">
    <source>
        <dbReference type="EMBL" id="ERG59458.1"/>
    </source>
</evidence>
<accession>A0ABN0NDT8</accession>
<keyword evidence="3" id="KW-1185">Reference proteome</keyword>
<proteinExistence type="predicted"/>
<dbReference type="InterPro" id="IPR052164">
    <property type="entry name" value="Anthracycline_SecMetBiosynth"/>
</dbReference>